<accession>A0ABR1VBP6</accession>
<proteinExistence type="predicted"/>
<evidence type="ECO:0000313" key="3">
    <source>
        <dbReference type="Proteomes" id="UP001446871"/>
    </source>
</evidence>
<dbReference type="InterPro" id="IPR052895">
    <property type="entry name" value="HetReg/Transcr_Mod"/>
</dbReference>
<sequence length="304" mass="33644">MRRLRGAATLKKLWIDALCINQQNDAEKSIQVPLMAGIYRSATRVLVWLGPECDDSARSMRLIGFAATRMKFDWVTYKFELDANFYADFLAEFGGETSIFAFAAPIQSLLERGWFKRVWKATDLLYLVDPSPLAWAEMRQAMAGTKCADPRDRVYGMLAIINTKQTGLANVDYSLSVAGVYTAAAANYFQKAEYLDLLASCDLASDRIPELPSWVPDFSTSPKARAFLCNGLLAINTVPRVGFPNGPRGGVLRMPGVTKPSLKVKAVEVMGSSHTEAIDTNISGIISHDETVHWEHFVASSLYL</sequence>
<dbReference type="PANTHER" id="PTHR24148">
    <property type="entry name" value="ANKYRIN REPEAT DOMAIN-CONTAINING PROTEIN 39 HOMOLOG-RELATED"/>
    <property type="match status" value="1"/>
</dbReference>
<dbReference type="Pfam" id="PF06985">
    <property type="entry name" value="HET"/>
    <property type="match status" value="1"/>
</dbReference>
<gene>
    <name evidence="2" type="ORF">PG996_007444</name>
</gene>
<dbReference type="Proteomes" id="UP001446871">
    <property type="component" value="Unassembled WGS sequence"/>
</dbReference>
<organism evidence="2 3">
    <name type="scientific">Apiospora saccharicola</name>
    <dbReference type="NCBI Taxonomy" id="335842"/>
    <lineage>
        <taxon>Eukaryota</taxon>
        <taxon>Fungi</taxon>
        <taxon>Dikarya</taxon>
        <taxon>Ascomycota</taxon>
        <taxon>Pezizomycotina</taxon>
        <taxon>Sordariomycetes</taxon>
        <taxon>Xylariomycetidae</taxon>
        <taxon>Amphisphaeriales</taxon>
        <taxon>Apiosporaceae</taxon>
        <taxon>Apiospora</taxon>
    </lineage>
</organism>
<keyword evidence="3" id="KW-1185">Reference proteome</keyword>
<feature type="domain" description="Heterokaryon incompatibility" evidence="1">
    <location>
        <begin position="3"/>
        <end position="119"/>
    </location>
</feature>
<dbReference type="PANTHER" id="PTHR24148:SF64">
    <property type="entry name" value="HETEROKARYON INCOMPATIBILITY DOMAIN-CONTAINING PROTEIN"/>
    <property type="match status" value="1"/>
</dbReference>
<comment type="caution">
    <text evidence="2">The sequence shown here is derived from an EMBL/GenBank/DDBJ whole genome shotgun (WGS) entry which is preliminary data.</text>
</comment>
<name>A0ABR1VBP6_9PEZI</name>
<evidence type="ECO:0000313" key="2">
    <source>
        <dbReference type="EMBL" id="KAK8068332.1"/>
    </source>
</evidence>
<dbReference type="EMBL" id="JAQQWM010000004">
    <property type="protein sequence ID" value="KAK8068332.1"/>
    <property type="molecule type" value="Genomic_DNA"/>
</dbReference>
<dbReference type="InterPro" id="IPR010730">
    <property type="entry name" value="HET"/>
</dbReference>
<protein>
    <recommendedName>
        <fullName evidence="1">Heterokaryon incompatibility domain-containing protein</fullName>
    </recommendedName>
</protein>
<evidence type="ECO:0000259" key="1">
    <source>
        <dbReference type="Pfam" id="PF06985"/>
    </source>
</evidence>
<reference evidence="2 3" key="1">
    <citation type="submission" date="2023-01" db="EMBL/GenBank/DDBJ databases">
        <title>Analysis of 21 Apiospora genomes using comparative genomics revels a genus with tremendous synthesis potential of carbohydrate active enzymes and secondary metabolites.</title>
        <authorList>
            <person name="Sorensen T."/>
        </authorList>
    </citation>
    <scope>NUCLEOTIDE SEQUENCE [LARGE SCALE GENOMIC DNA]</scope>
    <source>
        <strain evidence="2 3">CBS 83171</strain>
    </source>
</reference>